<proteinExistence type="predicted"/>
<evidence type="ECO:0000313" key="3">
    <source>
        <dbReference type="Proteomes" id="UP001374803"/>
    </source>
</evidence>
<feature type="transmembrane region" description="Helical" evidence="1">
    <location>
        <begin position="27"/>
        <end position="46"/>
    </location>
</feature>
<reference evidence="2" key="1">
    <citation type="submission" date="2021-12" db="EMBL/GenBank/DDBJ databases">
        <title>Discovery of the Pendulisporaceae a myxobacterial family with distinct sporulation behavior and unique specialized metabolism.</title>
        <authorList>
            <person name="Garcia R."/>
            <person name="Popoff A."/>
            <person name="Bader C.D."/>
            <person name="Loehr J."/>
            <person name="Walesch S."/>
            <person name="Walt C."/>
            <person name="Boldt J."/>
            <person name="Bunk B."/>
            <person name="Haeckl F.J.F.P.J."/>
            <person name="Gunesch A.P."/>
            <person name="Birkelbach J."/>
            <person name="Nuebel U."/>
            <person name="Pietschmann T."/>
            <person name="Bach T."/>
            <person name="Mueller R."/>
        </authorList>
    </citation>
    <scope>NUCLEOTIDE SEQUENCE</scope>
    <source>
        <strain evidence="2">MSr11367</strain>
    </source>
</reference>
<accession>A0ABZ2LLB6</accession>
<sequence length="472" mass="51246">MSAASVTRVTGAVARHELRAFLRDGRILGAVALFVVLLGLALSSGARVARDYERVRAHAQAESHEQWLTQGEKNPHSAAHFGVYAFRPLGALGLFEPGVHAFEGTSVYLEAHKANDLRDAPAADASSLARLGGSSAAALLRTLLPLVLFMLAAPAIAGERERGTLKLLLAQGVSLRTLFWGKALALGVLLAGFLGVIVVLVRFFASFESFALDPVRTAWVLLGYGLYGLVLLGIGLSVSASAKGTRSALVSLLAIWSLLFLAAPRLAAYLTDAAAPLPLASTAHAALERDLDEEGYSGRMAELRAKTLARYSVAREEDLPIDLRGLSLQTDEERDQVIYQRHRDDLRAQFAAQDAWLDRASVAVVWLALERWSAALAGTDRRHVDDFADAAERHRQELVRRMNTFLMEHKGQKTADRALWGEVPPFGYAPPPPAFALSYAWGALVILLVWCAGTVACAELVVRRRSRMELET</sequence>
<gene>
    <name evidence="2" type="ORF">LVJ94_24595</name>
</gene>
<evidence type="ECO:0000256" key="1">
    <source>
        <dbReference type="SAM" id="Phobius"/>
    </source>
</evidence>
<dbReference type="EMBL" id="CP089983">
    <property type="protein sequence ID" value="WXB10394.1"/>
    <property type="molecule type" value="Genomic_DNA"/>
</dbReference>
<feature type="transmembrane region" description="Helical" evidence="1">
    <location>
        <begin position="179"/>
        <end position="205"/>
    </location>
</feature>
<evidence type="ECO:0000313" key="2">
    <source>
        <dbReference type="EMBL" id="WXB10394.1"/>
    </source>
</evidence>
<keyword evidence="1" id="KW-0812">Transmembrane</keyword>
<dbReference type="Pfam" id="PF12679">
    <property type="entry name" value="ABC2_membrane_2"/>
    <property type="match status" value="1"/>
</dbReference>
<dbReference type="Proteomes" id="UP001374803">
    <property type="component" value="Chromosome"/>
</dbReference>
<dbReference type="RefSeq" id="WP_394840071.1">
    <property type="nucleotide sequence ID" value="NZ_CP089929.1"/>
</dbReference>
<keyword evidence="3" id="KW-1185">Reference proteome</keyword>
<protein>
    <submittedName>
        <fullName evidence="2">ABC transporter permease</fullName>
    </submittedName>
</protein>
<keyword evidence="1" id="KW-0472">Membrane</keyword>
<organism evidence="2 3">
    <name type="scientific">Pendulispora rubella</name>
    <dbReference type="NCBI Taxonomy" id="2741070"/>
    <lineage>
        <taxon>Bacteria</taxon>
        <taxon>Pseudomonadati</taxon>
        <taxon>Myxococcota</taxon>
        <taxon>Myxococcia</taxon>
        <taxon>Myxococcales</taxon>
        <taxon>Sorangiineae</taxon>
        <taxon>Pendulisporaceae</taxon>
        <taxon>Pendulispora</taxon>
    </lineage>
</organism>
<dbReference type="Pfam" id="PF12040">
    <property type="entry name" value="DUF3526"/>
    <property type="match status" value="1"/>
</dbReference>
<feature type="transmembrane region" description="Helical" evidence="1">
    <location>
        <begin position="439"/>
        <end position="462"/>
    </location>
</feature>
<dbReference type="PANTHER" id="PTHR43471">
    <property type="entry name" value="ABC TRANSPORTER PERMEASE"/>
    <property type="match status" value="1"/>
</dbReference>
<feature type="transmembrane region" description="Helical" evidence="1">
    <location>
        <begin position="217"/>
        <end position="236"/>
    </location>
</feature>
<keyword evidence="1" id="KW-1133">Transmembrane helix</keyword>
<dbReference type="PANTHER" id="PTHR43471:SF1">
    <property type="entry name" value="ABC TRANSPORTER PERMEASE PROTEIN NOSY-RELATED"/>
    <property type="match status" value="1"/>
</dbReference>
<dbReference type="InterPro" id="IPR021913">
    <property type="entry name" value="DUF3526"/>
</dbReference>
<name>A0ABZ2LLB6_9BACT</name>
<feature type="transmembrane region" description="Helical" evidence="1">
    <location>
        <begin position="248"/>
        <end position="270"/>
    </location>
</feature>